<feature type="domain" description="EamA" evidence="6">
    <location>
        <begin position="159"/>
        <end position="289"/>
    </location>
</feature>
<dbReference type="Proteomes" id="UP000672602">
    <property type="component" value="Unassembled WGS sequence"/>
</dbReference>
<keyword evidence="3 5" id="KW-1133">Transmembrane helix</keyword>
<evidence type="ECO:0000313" key="8">
    <source>
        <dbReference type="Proteomes" id="UP000672602"/>
    </source>
</evidence>
<dbReference type="InterPro" id="IPR050638">
    <property type="entry name" value="AA-Vitamin_Transporters"/>
</dbReference>
<evidence type="ECO:0000313" key="7">
    <source>
        <dbReference type="EMBL" id="MBP5859107.1"/>
    </source>
</evidence>
<organism evidence="7 8">
    <name type="scientific">Marivibrio halodurans</name>
    <dbReference type="NCBI Taxonomy" id="2039722"/>
    <lineage>
        <taxon>Bacteria</taxon>
        <taxon>Pseudomonadati</taxon>
        <taxon>Pseudomonadota</taxon>
        <taxon>Alphaproteobacteria</taxon>
        <taxon>Rhodospirillales</taxon>
        <taxon>Rhodospirillaceae</taxon>
        <taxon>Marivibrio</taxon>
    </lineage>
</organism>
<comment type="caution">
    <text evidence="7">The sequence shown here is derived from an EMBL/GenBank/DDBJ whole genome shotgun (WGS) entry which is preliminary data.</text>
</comment>
<dbReference type="EMBL" id="JAGMWN010000014">
    <property type="protein sequence ID" value="MBP5859107.1"/>
    <property type="molecule type" value="Genomic_DNA"/>
</dbReference>
<feature type="transmembrane region" description="Helical" evidence="5">
    <location>
        <begin position="187"/>
        <end position="206"/>
    </location>
</feature>
<dbReference type="PANTHER" id="PTHR32322">
    <property type="entry name" value="INNER MEMBRANE TRANSPORTER"/>
    <property type="match status" value="1"/>
</dbReference>
<evidence type="ECO:0000256" key="4">
    <source>
        <dbReference type="ARBA" id="ARBA00023136"/>
    </source>
</evidence>
<evidence type="ECO:0000256" key="2">
    <source>
        <dbReference type="ARBA" id="ARBA00022692"/>
    </source>
</evidence>
<feature type="transmembrane region" description="Helical" evidence="5">
    <location>
        <begin position="131"/>
        <end position="151"/>
    </location>
</feature>
<dbReference type="AlphaFoldDB" id="A0A8J7V4I2"/>
<feature type="transmembrane region" description="Helical" evidence="5">
    <location>
        <begin position="218"/>
        <end position="240"/>
    </location>
</feature>
<evidence type="ECO:0000256" key="1">
    <source>
        <dbReference type="ARBA" id="ARBA00004141"/>
    </source>
</evidence>
<dbReference type="PANTHER" id="PTHR32322:SF9">
    <property type="entry name" value="AMINO-ACID METABOLITE EFFLUX PUMP-RELATED"/>
    <property type="match status" value="1"/>
</dbReference>
<keyword evidence="4 5" id="KW-0472">Membrane</keyword>
<proteinExistence type="predicted"/>
<dbReference type="Pfam" id="PF00892">
    <property type="entry name" value="EamA"/>
    <property type="match status" value="2"/>
</dbReference>
<feature type="transmembrane region" description="Helical" evidence="5">
    <location>
        <begin position="252"/>
        <end position="268"/>
    </location>
</feature>
<reference evidence="7" key="1">
    <citation type="submission" date="2021-04" db="EMBL/GenBank/DDBJ databases">
        <authorList>
            <person name="Zhang D.-C."/>
        </authorList>
    </citation>
    <scope>NUCLEOTIDE SEQUENCE</scope>
    <source>
        <strain evidence="7">CGMCC 1.15697</strain>
    </source>
</reference>
<evidence type="ECO:0000259" key="6">
    <source>
        <dbReference type="Pfam" id="PF00892"/>
    </source>
</evidence>
<dbReference type="GO" id="GO:0016020">
    <property type="term" value="C:membrane"/>
    <property type="evidence" value="ECO:0007669"/>
    <property type="project" value="UniProtKB-SubCell"/>
</dbReference>
<sequence length="302" mass="30975">MSGRTPPGLSDYALLVALAAIWGGSFLLIKLAVETIPPVSIAAGRTVVAAAVLLVATLATGRSLPRGGRVWALILAVAVIGNVMPFTLIAWGEERVDSGLAAIVMGINPLVTLALAHCLTADEKAGPGKIAGMLLGLAGVVVLIGPGKLLMLGDETLRYLAFAVAASCYASGSLINKKLSGESFRGVSAGVMMVSAAILVPASLIHDRPWTIDPTMEAGVALLLLGLLPTALANLMLLTIIRRQGAAFFSQINYLVPLFGLTYGVALLGEAPPVEAFAALALILSGIAFARGGKPRPPAERA</sequence>
<dbReference type="RefSeq" id="WP_210683704.1">
    <property type="nucleotide sequence ID" value="NZ_JAGMWN010000014.1"/>
</dbReference>
<gene>
    <name evidence="7" type="ORF">KAJ83_18950</name>
</gene>
<feature type="domain" description="EamA" evidence="6">
    <location>
        <begin position="13"/>
        <end position="144"/>
    </location>
</feature>
<keyword evidence="8" id="KW-1185">Reference proteome</keyword>
<evidence type="ECO:0000256" key="3">
    <source>
        <dbReference type="ARBA" id="ARBA00022989"/>
    </source>
</evidence>
<feature type="transmembrane region" description="Helical" evidence="5">
    <location>
        <begin position="70"/>
        <end position="92"/>
    </location>
</feature>
<feature type="transmembrane region" description="Helical" evidence="5">
    <location>
        <begin position="274"/>
        <end position="292"/>
    </location>
</feature>
<evidence type="ECO:0000256" key="5">
    <source>
        <dbReference type="SAM" id="Phobius"/>
    </source>
</evidence>
<feature type="transmembrane region" description="Helical" evidence="5">
    <location>
        <begin position="12"/>
        <end position="33"/>
    </location>
</feature>
<name>A0A8J7V4I2_9PROT</name>
<feature type="transmembrane region" description="Helical" evidence="5">
    <location>
        <begin position="39"/>
        <end position="58"/>
    </location>
</feature>
<keyword evidence="2 5" id="KW-0812">Transmembrane</keyword>
<accession>A0A8J7V4I2</accession>
<dbReference type="InterPro" id="IPR000620">
    <property type="entry name" value="EamA_dom"/>
</dbReference>
<dbReference type="InterPro" id="IPR037185">
    <property type="entry name" value="EmrE-like"/>
</dbReference>
<feature type="transmembrane region" description="Helical" evidence="5">
    <location>
        <begin position="98"/>
        <end position="119"/>
    </location>
</feature>
<comment type="subcellular location">
    <subcellularLocation>
        <location evidence="1">Membrane</location>
        <topology evidence="1">Multi-pass membrane protein</topology>
    </subcellularLocation>
</comment>
<protein>
    <submittedName>
        <fullName evidence="7">DMT family transporter</fullName>
    </submittedName>
</protein>
<dbReference type="SUPFAM" id="SSF103481">
    <property type="entry name" value="Multidrug resistance efflux transporter EmrE"/>
    <property type="match status" value="2"/>
</dbReference>